<evidence type="ECO:0000256" key="1">
    <source>
        <dbReference type="SAM" id="MobiDB-lite"/>
    </source>
</evidence>
<feature type="compositionally biased region" description="Basic and acidic residues" evidence="1">
    <location>
        <begin position="9"/>
        <end position="25"/>
    </location>
</feature>
<organism evidence="2 3">
    <name type="scientific">Aureobasidium pullulans</name>
    <name type="common">Black yeast</name>
    <name type="synonym">Pullularia pullulans</name>
    <dbReference type="NCBI Taxonomy" id="5580"/>
    <lineage>
        <taxon>Eukaryota</taxon>
        <taxon>Fungi</taxon>
        <taxon>Dikarya</taxon>
        <taxon>Ascomycota</taxon>
        <taxon>Pezizomycotina</taxon>
        <taxon>Dothideomycetes</taxon>
        <taxon>Dothideomycetidae</taxon>
        <taxon>Dothideales</taxon>
        <taxon>Saccotheciaceae</taxon>
        <taxon>Aureobasidium</taxon>
    </lineage>
</organism>
<accession>A0A4S9KVH3</accession>
<feature type="compositionally biased region" description="Basic and acidic residues" evidence="1">
    <location>
        <begin position="130"/>
        <end position="139"/>
    </location>
</feature>
<evidence type="ECO:0000313" key="3">
    <source>
        <dbReference type="Proteomes" id="UP000306584"/>
    </source>
</evidence>
<reference evidence="2 3" key="1">
    <citation type="submission" date="2018-10" db="EMBL/GenBank/DDBJ databases">
        <title>Fifty Aureobasidium pullulans genomes reveal a recombining polyextremotolerant generalist.</title>
        <authorList>
            <person name="Gostincar C."/>
            <person name="Turk M."/>
            <person name="Zajc J."/>
            <person name="Gunde-Cimerman N."/>
        </authorList>
    </citation>
    <scope>NUCLEOTIDE SEQUENCE [LARGE SCALE GENOMIC DNA]</scope>
    <source>
        <strain evidence="2 3">EXF-6604</strain>
    </source>
</reference>
<gene>
    <name evidence="2" type="ORF">D6D01_06972</name>
</gene>
<proteinExistence type="predicted"/>
<dbReference type="Proteomes" id="UP000306584">
    <property type="component" value="Unassembled WGS sequence"/>
</dbReference>
<feature type="region of interest" description="Disordered" evidence="1">
    <location>
        <begin position="87"/>
        <end position="106"/>
    </location>
</feature>
<dbReference type="EMBL" id="QZBD01000318">
    <property type="protein sequence ID" value="THY19889.1"/>
    <property type="molecule type" value="Genomic_DNA"/>
</dbReference>
<name>A0A4S9KVH3_AURPU</name>
<dbReference type="AlphaFoldDB" id="A0A4S9KVH3"/>
<evidence type="ECO:0000313" key="2">
    <source>
        <dbReference type="EMBL" id="THY19889.1"/>
    </source>
</evidence>
<feature type="region of interest" description="Disordered" evidence="1">
    <location>
        <begin position="120"/>
        <end position="139"/>
    </location>
</feature>
<comment type="caution">
    <text evidence="2">The sequence shown here is derived from an EMBL/GenBank/DDBJ whole genome shotgun (WGS) entry which is preliminary data.</text>
</comment>
<protein>
    <submittedName>
        <fullName evidence="2">Uncharacterized protein</fullName>
    </submittedName>
</protein>
<feature type="region of interest" description="Disordered" evidence="1">
    <location>
        <begin position="1"/>
        <end position="79"/>
    </location>
</feature>
<sequence length="139" mass="14928">MPAKQPVKPVEKKPPPAKKSAKEPPKTPPPATKPTKPAKDPSKTPPAKKPAKDPSKTQPPAKQPAKDPSKTPQELNTCCKAQAQAMGTVQEAGPARPFRKAQTCSQRPISLEEHTCTIESRTTRSVTAHRKAESIESVS</sequence>